<evidence type="ECO:0000313" key="16">
    <source>
        <dbReference type="Proteomes" id="UP001221898"/>
    </source>
</evidence>
<evidence type="ECO:0000256" key="4">
    <source>
        <dbReference type="ARBA" id="ARBA00022824"/>
    </source>
</evidence>
<dbReference type="FunFam" id="1.25.40.10:FF:000119">
    <property type="entry name" value="synaptonemal complex protein SC65"/>
    <property type="match status" value="1"/>
</dbReference>
<evidence type="ECO:0000256" key="5">
    <source>
        <dbReference type="ARBA" id="ARBA00023180"/>
    </source>
</evidence>
<dbReference type="AlphaFoldDB" id="A0AAD7W2P3"/>
<comment type="subunit">
    <text evidence="7">Interacts with PLOD1, P3H3 and PPIB. Identified in a complex with PLOD1 and P3H3.</text>
</comment>
<gene>
    <name evidence="15" type="ORF">AAFF_G00264840</name>
</gene>
<evidence type="ECO:0000256" key="10">
    <source>
        <dbReference type="ARBA" id="ARBA00078679"/>
    </source>
</evidence>
<feature type="chain" id="PRO_5042022144" description="Endoplasmic reticulum protein SC65" evidence="13">
    <location>
        <begin position="24"/>
        <end position="480"/>
    </location>
</feature>
<dbReference type="InterPro" id="IPR052284">
    <property type="entry name" value="Collagen_mod_leprecan"/>
</dbReference>
<dbReference type="Pfam" id="PF23557">
    <property type="entry name" value="TPR_leprecan"/>
    <property type="match status" value="1"/>
</dbReference>
<comment type="caution">
    <text evidence="15">The sequence shown here is derived from an EMBL/GenBank/DDBJ whole genome shotgun (WGS) entry which is preliminary data.</text>
</comment>
<dbReference type="GO" id="GO:0005783">
    <property type="term" value="C:endoplasmic reticulum"/>
    <property type="evidence" value="ECO:0007669"/>
    <property type="project" value="UniProtKB-SubCell"/>
</dbReference>
<dbReference type="Gene3D" id="1.25.40.10">
    <property type="entry name" value="Tetratricopeptide repeat domain"/>
    <property type="match status" value="2"/>
</dbReference>
<evidence type="ECO:0000256" key="1">
    <source>
        <dbReference type="ARBA" id="ARBA00004240"/>
    </source>
</evidence>
<dbReference type="GO" id="GO:0030199">
    <property type="term" value="P:collagen fibril organization"/>
    <property type="evidence" value="ECO:0007669"/>
    <property type="project" value="TreeGrafter"/>
</dbReference>
<name>A0AAD7W2P3_9TELE</name>
<evidence type="ECO:0000256" key="12">
    <source>
        <dbReference type="SAM" id="MobiDB-lite"/>
    </source>
</evidence>
<comment type="similarity">
    <text evidence="2">Belongs to the leprecan family.</text>
</comment>
<evidence type="ECO:0000256" key="9">
    <source>
        <dbReference type="ARBA" id="ARBA00076444"/>
    </source>
</evidence>
<proteinExistence type="inferred from homology"/>
<comment type="function">
    <text evidence="6">Part of a complex composed of PLOD1, P3H3 and P3H4 that catalyzes hydroxylation of lysine residues in collagen alpha chains and is required for normal assembly and cross-linking of collagen fibrils. Required for normal bone density and normal skin stability via its role in hydroxylation of lysine residues in collagen alpha chains and in collagen fibril assembly.</text>
</comment>
<dbReference type="PANTHER" id="PTHR13986">
    <property type="entry name" value="PROTEIN LYSINE HYDROXYLATION COMPLEX COMPONENT"/>
    <property type="match status" value="1"/>
</dbReference>
<evidence type="ECO:0000256" key="11">
    <source>
        <dbReference type="ARBA" id="ARBA00082188"/>
    </source>
</evidence>
<dbReference type="PANTHER" id="PTHR13986:SF4">
    <property type="entry name" value="ENDOPLASMIC RETICULUM PROTEIN SC65"/>
    <property type="match status" value="1"/>
</dbReference>
<protein>
    <recommendedName>
        <fullName evidence="8">Endoplasmic reticulum protein SC65</fullName>
    </recommendedName>
    <alternativeName>
        <fullName evidence="9">Leprecan-like protein 4</fullName>
    </alternativeName>
    <alternativeName>
        <fullName evidence="11">Prolyl 3-hydroxylase family member 4</fullName>
    </alternativeName>
    <alternativeName>
        <fullName evidence="10">Synaptonemal complex protein SC65</fullName>
    </alternativeName>
</protein>
<evidence type="ECO:0000313" key="15">
    <source>
        <dbReference type="EMBL" id="KAJ8377256.1"/>
    </source>
</evidence>
<dbReference type="Proteomes" id="UP001221898">
    <property type="component" value="Unassembled WGS sequence"/>
</dbReference>
<comment type="subcellular location">
    <subcellularLocation>
        <location evidence="1">Endoplasmic reticulum</location>
    </subcellularLocation>
</comment>
<dbReference type="GO" id="GO:0005518">
    <property type="term" value="F:collagen binding"/>
    <property type="evidence" value="ECO:0007669"/>
    <property type="project" value="TreeGrafter"/>
</dbReference>
<evidence type="ECO:0000256" key="7">
    <source>
        <dbReference type="ARBA" id="ARBA00061846"/>
    </source>
</evidence>
<dbReference type="InterPro" id="IPR011990">
    <property type="entry name" value="TPR-like_helical_dom_sf"/>
</dbReference>
<sequence>MTSRLALALLCVGTALWAGVARAQYEKYSFRSFPQSDLMALDSAYAHAQEQYHAQSWRDSVRHLELSLRLHRLLRDSEAFCGRNCSGASRERDPLLPGGADGGLRVLRHVLLRAACLKTCKGGFPVFGMSYPSRETLDAFDQRVPYRYLQYAHYQLNNLEKAVSAAHTYLQKNPNEPFISKNMNYYKSLFDVDEYLIDLEERPYESVFLKAVKLFNAGDFSSSARDMEQAASEFFKAYELCLAGCEGVYDVTEIKDFYASLADLYREALSCKVKCEEALTPNVGGYFVEKFVATMYHYLQFAYYKLNDVRNAAPCAASYMLFDPDDQVMRQNMVYYRFYREQWGLQESHFQPRPETLQYFNQTTTQKEMLDFALNYLQADDEDFVSPEEVAAGPADPPDSEFDGVGDYEESISRRRVVAGAQNQGRREESLWSDPPGRRPVRPTLDRLQIDWTECVQDDLKGAELHCKKVRSSPDWLFQH</sequence>
<accession>A0AAD7W2P3</accession>
<feature type="region of interest" description="Disordered" evidence="12">
    <location>
        <begin position="418"/>
        <end position="443"/>
    </location>
</feature>
<dbReference type="EMBL" id="JAINUG010000360">
    <property type="protein sequence ID" value="KAJ8377256.1"/>
    <property type="molecule type" value="Genomic_DNA"/>
</dbReference>
<keyword evidence="4" id="KW-0256">Endoplasmic reticulum</keyword>
<evidence type="ECO:0000259" key="14">
    <source>
        <dbReference type="Pfam" id="PF23557"/>
    </source>
</evidence>
<evidence type="ECO:0000256" key="3">
    <source>
        <dbReference type="ARBA" id="ARBA00022729"/>
    </source>
</evidence>
<evidence type="ECO:0000256" key="2">
    <source>
        <dbReference type="ARBA" id="ARBA00006487"/>
    </source>
</evidence>
<evidence type="ECO:0000256" key="8">
    <source>
        <dbReference type="ARBA" id="ARBA00072458"/>
    </source>
</evidence>
<evidence type="ECO:0000256" key="6">
    <source>
        <dbReference type="ARBA" id="ARBA00057860"/>
    </source>
</evidence>
<feature type="signal peptide" evidence="13">
    <location>
        <begin position="1"/>
        <end position="23"/>
    </location>
</feature>
<organism evidence="15 16">
    <name type="scientific">Aldrovandia affinis</name>
    <dbReference type="NCBI Taxonomy" id="143900"/>
    <lineage>
        <taxon>Eukaryota</taxon>
        <taxon>Metazoa</taxon>
        <taxon>Chordata</taxon>
        <taxon>Craniata</taxon>
        <taxon>Vertebrata</taxon>
        <taxon>Euteleostomi</taxon>
        <taxon>Actinopterygii</taxon>
        <taxon>Neopterygii</taxon>
        <taxon>Teleostei</taxon>
        <taxon>Notacanthiformes</taxon>
        <taxon>Halosauridae</taxon>
        <taxon>Aldrovandia</taxon>
    </lineage>
</organism>
<feature type="domain" description="Leprecan-like alpha-helical" evidence="14">
    <location>
        <begin position="40"/>
        <end position="339"/>
    </location>
</feature>
<evidence type="ECO:0000256" key="13">
    <source>
        <dbReference type="SAM" id="SignalP"/>
    </source>
</evidence>
<keyword evidence="5" id="KW-0325">Glycoprotein</keyword>
<keyword evidence="16" id="KW-1185">Reference proteome</keyword>
<reference evidence="15" key="1">
    <citation type="journal article" date="2023" name="Science">
        <title>Genome structures resolve the early diversification of teleost fishes.</title>
        <authorList>
            <person name="Parey E."/>
            <person name="Louis A."/>
            <person name="Montfort J."/>
            <person name="Bouchez O."/>
            <person name="Roques C."/>
            <person name="Iampietro C."/>
            <person name="Lluch J."/>
            <person name="Castinel A."/>
            <person name="Donnadieu C."/>
            <person name="Desvignes T."/>
            <person name="Floi Bucao C."/>
            <person name="Jouanno E."/>
            <person name="Wen M."/>
            <person name="Mejri S."/>
            <person name="Dirks R."/>
            <person name="Jansen H."/>
            <person name="Henkel C."/>
            <person name="Chen W.J."/>
            <person name="Zahm M."/>
            <person name="Cabau C."/>
            <person name="Klopp C."/>
            <person name="Thompson A.W."/>
            <person name="Robinson-Rechavi M."/>
            <person name="Braasch I."/>
            <person name="Lecointre G."/>
            <person name="Bobe J."/>
            <person name="Postlethwait J.H."/>
            <person name="Berthelot C."/>
            <person name="Roest Crollius H."/>
            <person name="Guiguen Y."/>
        </authorList>
    </citation>
    <scope>NUCLEOTIDE SEQUENCE</scope>
    <source>
        <strain evidence="15">NC1722</strain>
    </source>
</reference>
<keyword evidence="3 13" id="KW-0732">Signal</keyword>
<dbReference type="InterPro" id="IPR056585">
    <property type="entry name" value="Leprecan_dom"/>
</dbReference>